<keyword evidence="2" id="KW-0597">Phosphoprotein</keyword>
<evidence type="ECO:0000313" key="5">
    <source>
        <dbReference type="EMBL" id="QSZ30022.1"/>
    </source>
</evidence>
<keyword evidence="3" id="KW-0436">Ligase</keyword>
<dbReference type="PROSITE" id="PS50075">
    <property type="entry name" value="CARRIER"/>
    <property type="match status" value="1"/>
</dbReference>
<dbReference type="SUPFAM" id="SSF56801">
    <property type="entry name" value="Acetyl-CoA synthetase-like"/>
    <property type="match status" value="1"/>
</dbReference>
<dbReference type="InterPro" id="IPR000873">
    <property type="entry name" value="AMP-dep_synth/lig_dom"/>
</dbReference>
<dbReference type="Gene3D" id="3.30.300.30">
    <property type="match status" value="2"/>
</dbReference>
<dbReference type="FunFam" id="3.40.50.12780:FF:000014">
    <property type="entry name" value="Nonribosomal peptide synthetase 1"/>
    <property type="match status" value="1"/>
</dbReference>
<evidence type="ECO:0000259" key="4">
    <source>
        <dbReference type="PROSITE" id="PS50075"/>
    </source>
</evidence>
<accession>A0A8A3NZI5</accession>
<feature type="domain" description="Carrier" evidence="4">
    <location>
        <begin position="963"/>
        <end position="1045"/>
    </location>
</feature>
<dbReference type="InterPro" id="IPR020845">
    <property type="entry name" value="AMP-binding_CS"/>
</dbReference>
<dbReference type="EMBL" id="CP063405">
    <property type="protein sequence ID" value="QSZ30022.1"/>
    <property type="molecule type" value="Genomic_DNA"/>
</dbReference>
<reference evidence="5" key="1">
    <citation type="submission" date="2020-10" db="EMBL/GenBank/DDBJ databases">
        <title>Genome Sequence of Monilinia vaccinii-corymbosi Sheds Light on Mummy Berry Disease Infection of Blueberry and Mating Type.</title>
        <authorList>
            <person name="Yow A.G."/>
            <person name="Zhang Y."/>
            <person name="Bansal K."/>
            <person name="Eacker S.M."/>
            <person name="Sullivan S."/>
            <person name="Liachko I."/>
            <person name="Cubeta M.A."/>
            <person name="Rollins J.A."/>
            <person name="Ashrafi H."/>
        </authorList>
    </citation>
    <scope>NUCLEOTIDE SEQUENCE</scope>
    <source>
        <strain evidence="5">RL-1</strain>
    </source>
</reference>
<dbReference type="Gene3D" id="3.40.50.12780">
    <property type="entry name" value="N-terminal domain of ligase-like"/>
    <property type="match status" value="1"/>
</dbReference>
<dbReference type="SUPFAM" id="SSF47336">
    <property type="entry name" value="ACP-like"/>
    <property type="match status" value="1"/>
</dbReference>
<keyword evidence="1" id="KW-0596">Phosphopantetheine</keyword>
<proteinExistence type="predicted"/>
<dbReference type="InterPro" id="IPR036736">
    <property type="entry name" value="ACP-like_sf"/>
</dbReference>
<gene>
    <name evidence="5" type="ORF">DSL72_004540</name>
</gene>
<dbReference type="PROSITE" id="PS00455">
    <property type="entry name" value="AMP_BINDING"/>
    <property type="match status" value="1"/>
</dbReference>
<evidence type="ECO:0000256" key="1">
    <source>
        <dbReference type="ARBA" id="ARBA00022450"/>
    </source>
</evidence>
<keyword evidence="6" id="KW-1185">Reference proteome</keyword>
<dbReference type="GO" id="GO:0016874">
    <property type="term" value="F:ligase activity"/>
    <property type="evidence" value="ECO:0007669"/>
    <property type="project" value="UniProtKB-KW"/>
</dbReference>
<dbReference type="GO" id="GO:0044550">
    <property type="term" value="P:secondary metabolite biosynthetic process"/>
    <property type="evidence" value="ECO:0007669"/>
    <property type="project" value="TreeGrafter"/>
</dbReference>
<dbReference type="CDD" id="cd05918">
    <property type="entry name" value="A_NRPS_SidN3_like"/>
    <property type="match status" value="1"/>
</dbReference>
<evidence type="ECO:0000256" key="3">
    <source>
        <dbReference type="ARBA" id="ARBA00022598"/>
    </source>
</evidence>
<dbReference type="Gene3D" id="1.10.1200.10">
    <property type="entry name" value="ACP-like"/>
    <property type="match status" value="1"/>
</dbReference>
<dbReference type="NCBIfam" id="TIGR01733">
    <property type="entry name" value="AA-adenyl-dom"/>
    <property type="match status" value="1"/>
</dbReference>
<dbReference type="Proteomes" id="UP000672032">
    <property type="component" value="Chromosome 1"/>
</dbReference>
<dbReference type="Pfam" id="PF00501">
    <property type="entry name" value="AMP-binding"/>
    <property type="match status" value="1"/>
</dbReference>
<dbReference type="PANTHER" id="PTHR45527:SF1">
    <property type="entry name" value="FATTY ACID SYNTHASE"/>
    <property type="match status" value="1"/>
</dbReference>
<dbReference type="GO" id="GO:0005737">
    <property type="term" value="C:cytoplasm"/>
    <property type="evidence" value="ECO:0007669"/>
    <property type="project" value="TreeGrafter"/>
</dbReference>
<evidence type="ECO:0000256" key="2">
    <source>
        <dbReference type="ARBA" id="ARBA00022553"/>
    </source>
</evidence>
<protein>
    <recommendedName>
        <fullName evidence="4">Carrier domain-containing protein</fullName>
    </recommendedName>
</protein>
<dbReference type="InterPro" id="IPR010071">
    <property type="entry name" value="AA_adenyl_dom"/>
</dbReference>
<sequence>MATSNDLAQIWGWNESVPVSIDRCVHEVIQERIDAQLAAPAICAWDGDLTYGELGRLATGLAGRLVEIGVGPGTASIIPLCFEKSMWTAVAMLGVLKAGAAFVLIDPHQPERRLQNIVRQTEAKVIVSSCSNGDLSSRLAPHVVVLSSHFATTLHDQLDSHFSLPDPSSAAYIAFTSGSTGEPKGAVITHQNMASALHHQMRDMRLTSTTRFYDFSSYSFDASIGVFFTTLSAGGCICVPSEDDRRDNLIQSIISLNANIIDLTPSVAALLSPELVPCLQTLILGGEALQVRDVSPWWGKVRIVSFYGPCECSPTSTINGDPCSKEHAVDLGKGSGLVTWIVDPENHNVLVPIGSVGELLLEGPLVGRGYLHDPERTRAVFIEDPLWLLEGAPGRQGRRGRLYKTGDLVRYRDDGSLIFCGRKDAQVKIRGQRIELGEIENTLINHPGVNEAVAVLQKDDSSQDEWIASFVTVHNHGAAFEGAYYMELWARQFNGGNASIEDTLPRAVGRDFTKWESMYDGSDINMVQIGEWLAGTIDPMISRGEVGRIPEVVRSSEMILFNLSSHGLENPVRLEPHTGAVKFITKIVESIPGLADKITVLKATSADLGPCCAAISSGLVVLNSIIQYFPSQAYLTNVVKEALKLDGVKTVIFSDIRSKVLHRESLAERAVHIAGGRMTRDDFRGIIDMNLDESELLVDPAFFSSLADSLPDQIEHVEVLPKDSNGLGAFRYEAVIHVRTPSFEQQQIRQVGQLEWIDFKEQGLNRQSLSRLLHQDSSQIVIPVRNIPYSRSILGGCFIRSFESQGDETANSIDWISNARKQAHHHHSLSVADLVELATDTCYRVKVSCDLQSSQHGGLDAIFYHHQLTNDKRRVLFQFPHEDDRILSRGSLCSQLTQKDLSQKIEDQLLQMLRTKLPSYMVPRVIKTLDAMPLNKNCKIDRRTLAQNLQRKKSPGRLVRQPEIIAEAESQICQIWGNALAIEPTTIGLNDRFFDIGGDSIKAMKVVLEAQKHGIEITVRDVFFLEVHEMARKVFPHENNTLGDL</sequence>
<dbReference type="GO" id="GO:0043041">
    <property type="term" value="P:amino acid activation for nonribosomal peptide biosynthetic process"/>
    <property type="evidence" value="ECO:0007669"/>
    <property type="project" value="TreeGrafter"/>
</dbReference>
<dbReference type="Pfam" id="PF00550">
    <property type="entry name" value="PP-binding"/>
    <property type="match status" value="1"/>
</dbReference>
<dbReference type="AlphaFoldDB" id="A0A8A3NZI5"/>
<organism evidence="5 6">
    <name type="scientific">Monilinia vaccinii-corymbosi</name>
    <dbReference type="NCBI Taxonomy" id="61207"/>
    <lineage>
        <taxon>Eukaryota</taxon>
        <taxon>Fungi</taxon>
        <taxon>Dikarya</taxon>
        <taxon>Ascomycota</taxon>
        <taxon>Pezizomycotina</taxon>
        <taxon>Leotiomycetes</taxon>
        <taxon>Helotiales</taxon>
        <taxon>Sclerotiniaceae</taxon>
        <taxon>Monilinia</taxon>
    </lineage>
</organism>
<dbReference type="InterPro" id="IPR045851">
    <property type="entry name" value="AMP-bd_C_sf"/>
</dbReference>
<dbReference type="OrthoDB" id="416786at2759"/>
<dbReference type="GO" id="GO:0031177">
    <property type="term" value="F:phosphopantetheine binding"/>
    <property type="evidence" value="ECO:0007669"/>
    <property type="project" value="TreeGrafter"/>
</dbReference>
<dbReference type="PANTHER" id="PTHR45527">
    <property type="entry name" value="NONRIBOSOMAL PEPTIDE SYNTHETASE"/>
    <property type="match status" value="1"/>
</dbReference>
<dbReference type="InterPro" id="IPR042099">
    <property type="entry name" value="ANL_N_sf"/>
</dbReference>
<name>A0A8A3NZI5_9HELO</name>
<dbReference type="InterPro" id="IPR009081">
    <property type="entry name" value="PP-bd_ACP"/>
</dbReference>
<evidence type="ECO:0000313" key="6">
    <source>
        <dbReference type="Proteomes" id="UP000672032"/>
    </source>
</evidence>